<sequence>MSIDMYLNKSKNQASNMRKLSQAMNQSYDSLNNAVLQFVTKEDLQGKAYRSAKQFFSAVVIPLSYSMKTLSDMTEEACTTFVERYTQEVDNQSLKESELEEDINELKQRIALLEEINGGLKKYLSEKRDTISRNNRMIASLEQQKHELEEKLRKLQEFNQKSPEIFKDVEAFQDVVKQGLNQLQTSWNPVTKEFNIPSGKDLEWAKVSNEKYLKVAMKKIEEKAKTGKLNKQDGKIIQEYAEKHQDEDLPQSLINYFIQNKDNIKQSLEIDISSKLIEQIGVQSKNIGVFINTAGGYKGPKGPNSFVQVKRTWGDAIIKDSKEFAKNGKILGGVITGLGFFISVRSDLNEGKTCGEALSHNALTMSAGWVTSTIISGTIIALAANPVGWAALAGIAVGTLAAYGADWAYQNNKLGIKDKVDWLGHKMDPVLGQLGQTKDQTIKILDNTATNVSNGVKNTAETVKNTVGEAVNNIGDNMNPMKWKW</sequence>
<feature type="domain" description="LXG" evidence="3">
    <location>
        <begin position="1"/>
        <end position="225"/>
    </location>
</feature>
<dbReference type="RefSeq" id="WP_002478673.1">
    <property type="nucleotide sequence ID" value="NZ_CP020735.1"/>
</dbReference>
<dbReference type="PROSITE" id="PS51756">
    <property type="entry name" value="LXG"/>
    <property type="match status" value="1"/>
</dbReference>
<name>A0ABX6BQQ3_STALU</name>
<comment type="similarity">
    <text evidence="1">In the N-terminal section; belongs to the LXG family.</text>
</comment>
<keyword evidence="2" id="KW-0175">Coiled coil</keyword>
<accession>A0ABX6BQQ3</accession>
<organism evidence="4 5">
    <name type="scientific">Staphylococcus lugdunensis</name>
    <dbReference type="NCBI Taxonomy" id="28035"/>
    <lineage>
        <taxon>Bacteria</taxon>
        <taxon>Bacillati</taxon>
        <taxon>Bacillota</taxon>
        <taxon>Bacilli</taxon>
        <taxon>Bacillales</taxon>
        <taxon>Staphylococcaceae</taxon>
        <taxon>Staphylococcus</taxon>
    </lineage>
</organism>
<evidence type="ECO:0000256" key="2">
    <source>
        <dbReference type="SAM" id="Coils"/>
    </source>
</evidence>
<protein>
    <submittedName>
        <fullName evidence="4">Transposase</fullName>
    </submittedName>
</protein>
<dbReference type="PANTHER" id="PTHR34976">
    <property type="entry name" value="RIBONUCLEASE YQCG-RELATED"/>
    <property type="match status" value="1"/>
</dbReference>
<evidence type="ECO:0000256" key="1">
    <source>
        <dbReference type="ARBA" id="ARBA00034117"/>
    </source>
</evidence>
<evidence type="ECO:0000313" key="5">
    <source>
        <dbReference type="Proteomes" id="UP000325462"/>
    </source>
</evidence>
<evidence type="ECO:0000259" key="3">
    <source>
        <dbReference type="PROSITE" id="PS51756"/>
    </source>
</evidence>
<evidence type="ECO:0000313" key="4">
    <source>
        <dbReference type="EMBL" id="QEX37550.1"/>
    </source>
</evidence>
<dbReference type="PANTHER" id="PTHR34976:SF1">
    <property type="entry name" value="TOXIN BC_0920"/>
    <property type="match status" value="1"/>
</dbReference>
<feature type="coiled-coil region" evidence="2">
    <location>
        <begin position="82"/>
        <end position="161"/>
    </location>
</feature>
<dbReference type="InterPro" id="IPR051768">
    <property type="entry name" value="Bact_secretion_toxin"/>
</dbReference>
<dbReference type="Pfam" id="PF04740">
    <property type="entry name" value="LXG"/>
    <property type="match status" value="1"/>
</dbReference>
<gene>
    <name evidence="4" type="ORF">FO454_00940</name>
</gene>
<dbReference type="Proteomes" id="UP000325462">
    <property type="component" value="Chromosome"/>
</dbReference>
<dbReference type="EMBL" id="CP041722">
    <property type="protein sequence ID" value="QEX37550.1"/>
    <property type="molecule type" value="Genomic_DNA"/>
</dbReference>
<dbReference type="SUPFAM" id="SSF90257">
    <property type="entry name" value="Myosin rod fragments"/>
    <property type="match status" value="1"/>
</dbReference>
<reference evidence="4 5" key="1">
    <citation type="submission" date="2019-07" db="EMBL/GenBank/DDBJ databases">
        <title>Comparative genome analysis of staphylococcus lugdunensis shows clonal complex-dependent diversity of the putative virulence factor, ess/type vii locus.</title>
        <authorList>
            <person name="Lebeurre J."/>
            <person name="Dahyot S."/>
            <person name="Diene S."/>
            <person name="Paulay A."/>
            <person name="Aubourg M."/>
            <person name="Argemi X."/>
            <person name="Giard J.-C."/>
            <person name="Tournier I."/>
            <person name="Francois P."/>
            <person name="Pestel-Caron M."/>
        </authorList>
    </citation>
    <scope>NUCLEOTIDE SEQUENCE [LARGE SCALE GENOMIC DNA]</scope>
    <source>
        <strain evidence="4 5">SL13</strain>
    </source>
</reference>
<keyword evidence="5" id="KW-1185">Reference proteome</keyword>
<dbReference type="InterPro" id="IPR006829">
    <property type="entry name" value="LXG_dom"/>
</dbReference>
<proteinExistence type="inferred from homology"/>